<keyword evidence="3" id="KW-1185">Reference proteome</keyword>
<feature type="transmembrane region" description="Helical" evidence="1">
    <location>
        <begin position="49"/>
        <end position="69"/>
    </location>
</feature>
<feature type="transmembrane region" description="Helical" evidence="1">
    <location>
        <begin position="99"/>
        <end position="121"/>
    </location>
</feature>
<gene>
    <name evidence="2" type="ORF">MB14_14050</name>
</gene>
<dbReference type="EMBL" id="LQZQ01000002">
    <property type="protein sequence ID" value="KYG81699.1"/>
    <property type="molecule type" value="Genomic_DNA"/>
</dbReference>
<proteinExistence type="predicted"/>
<sequence length="138" mass="15454">MKLKKALSIIWLIGFENMVIAEAITYATPKILQAILNTVGGKEFSLKELLFLVLFIEASVATFFICRLLKGKINKLNNILGAGITLLVIIKLESMNSEYWLFAIIETACMVSIIILCFLLSPKAQEDSTYKIKKSDFS</sequence>
<comment type="caution">
    <text evidence="2">The sequence shown here is derived from an EMBL/GenBank/DDBJ whole genome shotgun (WGS) entry which is preliminary data.</text>
</comment>
<keyword evidence="1" id="KW-0472">Membrane</keyword>
<dbReference type="STRING" id="279360.MB14_14050"/>
<reference evidence="2" key="1">
    <citation type="submission" date="2016-01" db="EMBL/GenBank/DDBJ databases">
        <title>Genome sequencing of Roseivirga ehrenbergii KMM 6017.</title>
        <authorList>
            <person name="Selvaratnam C."/>
            <person name="Thevarajoo S."/>
            <person name="Goh K.M."/>
            <person name="Ee R."/>
            <person name="Chan K.-G."/>
            <person name="Chong C.S."/>
        </authorList>
    </citation>
    <scope>NUCLEOTIDE SEQUENCE [LARGE SCALE GENOMIC DNA]</scope>
    <source>
        <strain evidence="2">KMM 6017</strain>
    </source>
</reference>
<evidence type="ECO:0008006" key="4">
    <source>
        <dbReference type="Google" id="ProtNLM"/>
    </source>
</evidence>
<evidence type="ECO:0000313" key="2">
    <source>
        <dbReference type="EMBL" id="KYG81699.1"/>
    </source>
</evidence>
<organism evidence="2 3">
    <name type="scientific">Roseivirga ehrenbergii (strain DSM 102268 / JCM 13514 / KCTC 12282 / NCIMB 14502 / KMM 6017)</name>
    <dbReference type="NCBI Taxonomy" id="279360"/>
    <lineage>
        <taxon>Bacteria</taxon>
        <taxon>Pseudomonadati</taxon>
        <taxon>Bacteroidota</taxon>
        <taxon>Cytophagia</taxon>
        <taxon>Cytophagales</taxon>
        <taxon>Roseivirgaceae</taxon>
        <taxon>Roseivirga</taxon>
    </lineage>
</organism>
<accession>A0A150XSG1</accession>
<keyword evidence="1" id="KW-1133">Transmembrane helix</keyword>
<dbReference type="Proteomes" id="UP000075583">
    <property type="component" value="Unassembled WGS sequence"/>
</dbReference>
<evidence type="ECO:0000313" key="3">
    <source>
        <dbReference type="Proteomes" id="UP000075583"/>
    </source>
</evidence>
<keyword evidence="1" id="KW-0812">Transmembrane</keyword>
<name>A0A150XSG1_ROSEK</name>
<evidence type="ECO:0000256" key="1">
    <source>
        <dbReference type="SAM" id="Phobius"/>
    </source>
</evidence>
<dbReference type="RefSeq" id="WP_062588914.1">
    <property type="nucleotide sequence ID" value="NZ_LQZQ01000002.1"/>
</dbReference>
<dbReference type="AlphaFoldDB" id="A0A150XSG1"/>
<protein>
    <recommendedName>
        <fullName evidence="4">DUF2127 domain-containing protein</fullName>
    </recommendedName>
</protein>
<feature type="transmembrane region" description="Helical" evidence="1">
    <location>
        <begin position="76"/>
        <end position="93"/>
    </location>
</feature>